<organism evidence="4 5">
    <name type="scientific">Clostridium autoethanogenum</name>
    <dbReference type="NCBI Taxonomy" id="84023"/>
    <lineage>
        <taxon>Bacteria</taxon>
        <taxon>Bacillati</taxon>
        <taxon>Bacillota</taxon>
        <taxon>Clostridia</taxon>
        <taxon>Eubacteriales</taxon>
        <taxon>Clostridiaceae</taxon>
        <taxon>Clostridium</taxon>
    </lineage>
</organism>
<comment type="caution">
    <text evidence="4">The sequence shown here is derived from an EMBL/GenBank/DDBJ whole genome shotgun (WGS) entry which is preliminary data.</text>
</comment>
<dbReference type="PANTHER" id="PTHR24171">
    <property type="entry name" value="ANKYRIN REPEAT DOMAIN-CONTAINING PROTEIN 39-RELATED"/>
    <property type="match status" value="1"/>
</dbReference>
<keyword evidence="2 3" id="KW-0040">ANK repeat</keyword>
<gene>
    <name evidence="4" type="ORF">D9O40_11330</name>
</gene>
<evidence type="ECO:0000256" key="2">
    <source>
        <dbReference type="ARBA" id="ARBA00023043"/>
    </source>
</evidence>
<evidence type="ECO:0000256" key="3">
    <source>
        <dbReference type="PROSITE-ProRule" id="PRU00023"/>
    </source>
</evidence>
<dbReference type="Pfam" id="PF12796">
    <property type="entry name" value="Ank_2"/>
    <property type="match status" value="1"/>
</dbReference>
<dbReference type="PROSITE" id="PS50088">
    <property type="entry name" value="ANK_REPEAT"/>
    <property type="match status" value="3"/>
</dbReference>
<sequence length="232" mass="26618">MPRTLFICYNIIIIHLILRRCSSLGIFSNVFSSKYKSIYRSIEEGNVNEIKDYLKEDNDLDSDFEIQSILHYAIDNCGNNYFETIELLINSGADINSRQSKLMETPLHKLCARAAPHIDLITMILKRGAEVNAINSLGKTPIFYCSFNYSVELLNLLVKYGADINARDKYENTLLHDDYINCFEEHFEEFLKALLNFGFDINLKNASGLTPMALCKNKRIENILSKYGGIKF</sequence>
<dbReference type="PANTHER" id="PTHR24171:SF8">
    <property type="entry name" value="BRCA1-ASSOCIATED RING DOMAIN PROTEIN 1"/>
    <property type="match status" value="1"/>
</dbReference>
<dbReference type="GO" id="GO:0085020">
    <property type="term" value="P:protein K6-linked ubiquitination"/>
    <property type="evidence" value="ECO:0007669"/>
    <property type="project" value="TreeGrafter"/>
</dbReference>
<dbReference type="Proteomes" id="UP000277999">
    <property type="component" value="Unassembled WGS sequence"/>
</dbReference>
<accession>A0A3M0SMU4</accession>
<dbReference type="PROSITE" id="PS50297">
    <property type="entry name" value="ANK_REP_REGION"/>
    <property type="match status" value="1"/>
</dbReference>
<reference evidence="4 5" key="1">
    <citation type="submission" date="2018-10" db="EMBL/GenBank/DDBJ databases">
        <title>Genome-centric metagenomics revealed C2 chemical producing, CO utilizing Clostridium with novel acetogenic gene cluster.</title>
        <authorList>
            <person name="Kang H."/>
            <person name="Park B."/>
            <person name="Choi I.G."/>
            <person name="Chang I.S."/>
        </authorList>
    </citation>
    <scope>NUCLEOTIDE SEQUENCE [LARGE SCALE GENOMIC DNA]</scope>
    <source>
        <strain evidence="4 5">H21-9</strain>
    </source>
</reference>
<dbReference type="SUPFAM" id="SSF48403">
    <property type="entry name" value="Ankyrin repeat"/>
    <property type="match status" value="1"/>
</dbReference>
<dbReference type="SMART" id="SM00248">
    <property type="entry name" value="ANK"/>
    <property type="match status" value="4"/>
</dbReference>
<evidence type="ECO:0000313" key="5">
    <source>
        <dbReference type="Proteomes" id="UP000277999"/>
    </source>
</evidence>
<dbReference type="AlphaFoldDB" id="A0A3M0SMU4"/>
<protein>
    <submittedName>
        <fullName evidence="4">Uncharacterized protein</fullName>
    </submittedName>
</protein>
<dbReference type="Gene3D" id="1.25.40.20">
    <property type="entry name" value="Ankyrin repeat-containing domain"/>
    <property type="match status" value="1"/>
</dbReference>
<evidence type="ECO:0000313" key="4">
    <source>
        <dbReference type="EMBL" id="RMC99828.1"/>
    </source>
</evidence>
<dbReference type="InterPro" id="IPR036770">
    <property type="entry name" value="Ankyrin_rpt-contain_sf"/>
</dbReference>
<dbReference type="InterPro" id="IPR002110">
    <property type="entry name" value="Ankyrin_rpt"/>
</dbReference>
<keyword evidence="1" id="KW-0677">Repeat</keyword>
<feature type="repeat" description="ANK" evidence="3">
    <location>
        <begin position="137"/>
        <end position="169"/>
    </location>
</feature>
<evidence type="ECO:0000256" key="1">
    <source>
        <dbReference type="ARBA" id="ARBA00022737"/>
    </source>
</evidence>
<dbReference type="EMBL" id="RFAQ01000035">
    <property type="protein sequence ID" value="RMC99828.1"/>
    <property type="molecule type" value="Genomic_DNA"/>
</dbReference>
<dbReference type="GO" id="GO:0004842">
    <property type="term" value="F:ubiquitin-protein transferase activity"/>
    <property type="evidence" value="ECO:0007669"/>
    <property type="project" value="TreeGrafter"/>
</dbReference>
<feature type="repeat" description="ANK" evidence="3">
    <location>
        <begin position="102"/>
        <end position="136"/>
    </location>
</feature>
<name>A0A3M0SMU4_9CLOT</name>
<feature type="repeat" description="ANK" evidence="3">
    <location>
        <begin position="65"/>
        <end position="100"/>
    </location>
</feature>
<proteinExistence type="predicted"/>